<protein>
    <recommendedName>
        <fullName evidence="3">Ead/Ea22-like family protein</fullName>
    </recommendedName>
</protein>
<dbReference type="Proteomes" id="UP000251431">
    <property type="component" value="Unassembled WGS sequence"/>
</dbReference>
<evidence type="ECO:0000313" key="1">
    <source>
        <dbReference type="EMBL" id="SPT98376.1"/>
    </source>
</evidence>
<reference evidence="1 2" key="1">
    <citation type="submission" date="2018-06" db="EMBL/GenBank/DDBJ databases">
        <authorList>
            <consortium name="Pathogen Informatics"/>
            <person name="Doyle S."/>
        </authorList>
    </citation>
    <scope>NUCLEOTIDE SEQUENCE [LARGE SCALE GENOMIC DNA]</scope>
    <source>
        <strain evidence="1 2">NCTC7582</strain>
    </source>
</reference>
<gene>
    <name evidence="1" type="ORF">NCTC7582_01628</name>
</gene>
<evidence type="ECO:0000313" key="2">
    <source>
        <dbReference type="Proteomes" id="UP000251431"/>
    </source>
</evidence>
<organism evidence="1 2">
    <name type="scientific">Lysinibacillus capsici</name>
    <dbReference type="NCBI Taxonomy" id="2115968"/>
    <lineage>
        <taxon>Bacteria</taxon>
        <taxon>Bacillati</taxon>
        <taxon>Bacillota</taxon>
        <taxon>Bacilli</taxon>
        <taxon>Bacillales</taxon>
        <taxon>Bacillaceae</taxon>
        <taxon>Lysinibacillus</taxon>
    </lineage>
</organism>
<sequence>MNQEQLNAIKERVAKATPGPWEYDEDERGIWNKGGFNYLGTVTLTHNSAEFIAHAREDVPALVAEVEYLRGMLRDTRKIVRQKVKEVKTLQNACKNHKAKQEALVIKNEQLCEALIDIATTWQDSDEPQLTQLEMHARAKEVLEGEAHE</sequence>
<name>A0A2X0XKH6_9BACI</name>
<evidence type="ECO:0008006" key="3">
    <source>
        <dbReference type="Google" id="ProtNLM"/>
    </source>
</evidence>
<dbReference type="EMBL" id="UAQE01000001">
    <property type="protein sequence ID" value="SPT98376.1"/>
    <property type="molecule type" value="Genomic_DNA"/>
</dbReference>
<dbReference type="RefSeq" id="WP_112116987.1">
    <property type="nucleotide sequence ID" value="NZ_UAQE01000001.1"/>
</dbReference>
<accession>A0A2X0XKH6</accession>
<proteinExistence type="predicted"/>
<dbReference type="AlphaFoldDB" id="A0A2X0XKH6"/>